<feature type="region of interest" description="Disordered" evidence="8">
    <location>
        <begin position="1"/>
        <end position="117"/>
    </location>
</feature>
<evidence type="ECO:0000313" key="11">
    <source>
        <dbReference type="EMBL" id="KAK3170933.1"/>
    </source>
</evidence>
<dbReference type="EMBL" id="JASNWA010000008">
    <property type="protein sequence ID" value="KAK3170933.1"/>
    <property type="molecule type" value="Genomic_DNA"/>
</dbReference>
<dbReference type="Pfam" id="PF08801">
    <property type="entry name" value="Nucleoporin_N"/>
    <property type="match status" value="1"/>
</dbReference>
<evidence type="ECO:0000256" key="2">
    <source>
        <dbReference type="ARBA" id="ARBA00005569"/>
    </source>
</evidence>
<comment type="similarity">
    <text evidence="2">Belongs to the nucleoporin Nup133 family.</text>
</comment>
<evidence type="ECO:0000256" key="7">
    <source>
        <dbReference type="ARBA" id="ARBA00023242"/>
    </source>
</evidence>
<evidence type="ECO:0000256" key="5">
    <source>
        <dbReference type="ARBA" id="ARBA00022927"/>
    </source>
</evidence>
<organism evidence="11 12">
    <name type="scientific">Lepraria neglecta</name>
    <dbReference type="NCBI Taxonomy" id="209136"/>
    <lineage>
        <taxon>Eukaryota</taxon>
        <taxon>Fungi</taxon>
        <taxon>Dikarya</taxon>
        <taxon>Ascomycota</taxon>
        <taxon>Pezizomycotina</taxon>
        <taxon>Lecanoromycetes</taxon>
        <taxon>OSLEUM clade</taxon>
        <taxon>Lecanoromycetidae</taxon>
        <taxon>Lecanorales</taxon>
        <taxon>Lecanorineae</taxon>
        <taxon>Stereocaulaceae</taxon>
        <taxon>Lepraria</taxon>
    </lineage>
</organism>
<keyword evidence="12" id="KW-1185">Reference proteome</keyword>
<dbReference type="GO" id="GO:0000972">
    <property type="term" value="P:transcription-dependent tethering of RNA polymerase II gene DNA at nuclear periphery"/>
    <property type="evidence" value="ECO:0007669"/>
    <property type="project" value="TreeGrafter"/>
</dbReference>
<dbReference type="Proteomes" id="UP001276659">
    <property type="component" value="Unassembled WGS sequence"/>
</dbReference>
<evidence type="ECO:0000313" key="12">
    <source>
        <dbReference type="Proteomes" id="UP001276659"/>
    </source>
</evidence>
<dbReference type="PANTHER" id="PTHR13405:SF11">
    <property type="entry name" value="NUCLEAR PORE COMPLEX PROTEIN NUP133"/>
    <property type="match status" value="1"/>
</dbReference>
<evidence type="ECO:0008006" key="13">
    <source>
        <dbReference type="Google" id="ProtNLM"/>
    </source>
</evidence>
<feature type="region of interest" description="Disordered" evidence="8">
    <location>
        <begin position="1346"/>
        <end position="1366"/>
    </location>
</feature>
<dbReference type="PANTHER" id="PTHR13405">
    <property type="entry name" value="NUCLEAR PORE COMPLEX PROTEIN NUP133"/>
    <property type="match status" value="1"/>
</dbReference>
<evidence type="ECO:0000256" key="4">
    <source>
        <dbReference type="ARBA" id="ARBA00022816"/>
    </source>
</evidence>
<dbReference type="Gene3D" id="2.130.10.10">
    <property type="entry name" value="YVTN repeat-like/Quinoprotein amine dehydrogenase"/>
    <property type="match status" value="1"/>
</dbReference>
<name>A0AAD9Z7N4_9LECA</name>
<protein>
    <recommendedName>
        <fullName evidence="13">Nuclear pore complex protein Nup133</fullName>
    </recommendedName>
</protein>
<dbReference type="GO" id="GO:0017056">
    <property type="term" value="F:structural constituent of nuclear pore"/>
    <property type="evidence" value="ECO:0007669"/>
    <property type="project" value="InterPro"/>
</dbReference>
<feature type="domain" description="Nucleoporin Nup133/Nup155-like C-terminal" evidence="9">
    <location>
        <begin position="667"/>
        <end position="1307"/>
    </location>
</feature>
<keyword evidence="7" id="KW-0539">Nucleus</keyword>
<gene>
    <name evidence="11" type="ORF">OEA41_003017</name>
</gene>
<dbReference type="InterPro" id="IPR015943">
    <property type="entry name" value="WD40/YVTN_repeat-like_dom_sf"/>
</dbReference>
<keyword evidence="3" id="KW-0813">Transport</keyword>
<feature type="domain" description="Nucleoporin Nup133/Nup155-like N-terminal" evidence="10">
    <location>
        <begin position="120"/>
        <end position="555"/>
    </location>
</feature>
<evidence type="ECO:0000256" key="8">
    <source>
        <dbReference type="SAM" id="MobiDB-lite"/>
    </source>
</evidence>
<feature type="compositionally biased region" description="Basic and acidic residues" evidence="8">
    <location>
        <begin position="97"/>
        <end position="107"/>
    </location>
</feature>
<keyword evidence="4" id="KW-0509">mRNA transport</keyword>
<dbReference type="InterPro" id="IPR014908">
    <property type="entry name" value="Nucleoporin_Nup133/Nup155_N"/>
</dbReference>
<dbReference type="GO" id="GO:0016973">
    <property type="term" value="P:poly(A)+ mRNA export from nucleus"/>
    <property type="evidence" value="ECO:0007669"/>
    <property type="project" value="TreeGrafter"/>
</dbReference>
<dbReference type="GO" id="GO:0006606">
    <property type="term" value="P:protein import into nucleus"/>
    <property type="evidence" value="ECO:0007669"/>
    <property type="project" value="TreeGrafter"/>
</dbReference>
<dbReference type="InterPro" id="IPR037624">
    <property type="entry name" value="Nup133-like"/>
</dbReference>
<dbReference type="SUPFAM" id="SSF117289">
    <property type="entry name" value="Nucleoporin domain"/>
    <property type="match status" value="1"/>
</dbReference>
<evidence type="ECO:0000256" key="1">
    <source>
        <dbReference type="ARBA" id="ARBA00004259"/>
    </source>
</evidence>
<feature type="compositionally biased region" description="Low complexity" evidence="8">
    <location>
        <begin position="1"/>
        <end position="15"/>
    </location>
</feature>
<keyword evidence="6" id="KW-0811">Translocation</keyword>
<evidence type="ECO:0000259" key="9">
    <source>
        <dbReference type="Pfam" id="PF03177"/>
    </source>
</evidence>
<accession>A0AAD9Z7N4</accession>
<dbReference type="InterPro" id="IPR007187">
    <property type="entry name" value="Nucleoporin_Nup133/Nup155_C"/>
</dbReference>
<dbReference type="GO" id="GO:0031080">
    <property type="term" value="C:nuclear pore outer ring"/>
    <property type="evidence" value="ECO:0007669"/>
    <property type="project" value="TreeGrafter"/>
</dbReference>
<evidence type="ECO:0000259" key="10">
    <source>
        <dbReference type="Pfam" id="PF08801"/>
    </source>
</evidence>
<evidence type="ECO:0000256" key="3">
    <source>
        <dbReference type="ARBA" id="ARBA00022448"/>
    </source>
</evidence>
<dbReference type="Gene3D" id="1.20.58.1380">
    <property type="match status" value="1"/>
</dbReference>
<comment type="subcellular location">
    <subcellularLocation>
        <location evidence="1">Nucleus envelope</location>
    </subcellularLocation>
</comment>
<keyword evidence="5" id="KW-0653">Protein transport</keyword>
<dbReference type="Pfam" id="PF03177">
    <property type="entry name" value="Nucleoporin_C"/>
    <property type="match status" value="1"/>
</dbReference>
<feature type="compositionally biased region" description="Acidic residues" evidence="8">
    <location>
        <begin position="1356"/>
        <end position="1366"/>
    </location>
</feature>
<sequence length="1372" mass="153800">MFSPDAAVPASVAARNPRRRQRTSSDDSVALRHNPKRIRRSALTTETFQDPDTAKMNGHIGPVEAEPLANGHAKEPGSQHHGNVDATSLAIRHRGVKKADRERRTSRNDGSIELASDHATKNENYVVTQLPTTPESLLDHHTSEKWHGETSTQLGYALAMTQTEAILWRYVQGTGPTDHTRPLHIKLLHPSSSPRHPLPLGILVPTSAEPALLVVIPTSGKVTYWESLSSAASADSHRQKQQSVQGIVSGLLSGEVVTKITEAEPRGFVLTLSTGRLAHLMVSDPQGKLSINVHFMRDNGAPSGGLFGSLRSVFSSTGWRKDVAAVRAGRSWQRGQRFIAVATTMGSFQTWDLSWNGTHTLVNEVDAKNDMLQALVEGAESPKIHEERLFEVLDFTILPVQSSGKEVVKLDKSGDCKIMVLTTLKGTDTTDYALIGLTLAGNAVTIDVVHPITCYKTSRSLDTDVRPQVLVPEPAQTAFVIFEKSIVLVSLDEAEETPSSQLQMEARTLPDPFQDVIDFHKSKPYRVVGCAPEASERGQTQSSCILVIYGFGLIRVSALPAKEGRSALNRAAVTAKTKIEQAVFFGGLQQDLLDFTPRTEISFTQEEVEAAALSVSHSIMDSTSAYIPAISPSMEQTLQRRSTALADLNKHLRQHYPPLSRLTKWKLLWNAEKMASAKAIWRCYNSALSNPNKGSDKRTLLFELFECMHESMKTENQPELHETDPVRHWFIKDVWRLEHVLPWAQNVVETLFEHSVKIYQKIDQATQARFVSEANDIQLAALETAFRFREANAAVYGLEDEQMVDGVLLQGYYADIPEFWTSHEITCQRVKALTDVSRELARFNEDNDGGEGEPSPELIVKLAADNPRQVQIFCQTWTERFRWLMSRPDPESKARGELYMRSYFEGRSTLLASLCDIGQPDEGFRLAEKYHDMDALVLIIEQEMDSVETDELAQPFEERIDEYFLKFGVPWANAFFKRHLDGGKAVEVLNNNASYKKHLTHFLRHHSQYSKLAWINEVAAEQSYVHAADHLRVAQENEKNLWSRKIALSMGKLTIMAAIAKGQTKKESGEAAIKRLNEEQPVVAAQEKLYKYIKPTIQDALDAEAETDLAMQKYGAIFVKDKPTLRKALEHSMSRMLAMENLPAANLIDLLTLMDDEGLYPDEEGFMDTRFFSALKVLRQSTSDSTANGATELEEKIIWRRCIIQDNWEEINRTELKDDTQVEVETGATSLFKTLREGYRTGFWDKHPPPSPTSLLEAGTTVESLQTSIFHADWPESAQAIYAKDLVAESELLQEYLEEGRLEIWWKGVLDAAQKAARIEADEDGAAKAKRRQLELQLKLRLRKKDREAMPKQGAEDMEMEVDDQGDVVMGI</sequence>
<proteinExistence type="inferred from homology"/>
<comment type="caution">
    <text evidence="11">The sequence shown here is derived from an EMBL/GenBank/DDBJ whole genome shotgun (WGS) entry which is preliminary data.</text>
</comment>
<reference evidence="11" key="1">
    <citation type="submission" date="2022-11" db="EMBL/GenBank/DDBJ databases">
        <title>Chromosomal genome sequence assembly and mating type (MAT) locus characterization of the leprose asexual lichenized fungus Lepraria neglecta (Nyl.) Erichsen.</title>
        <authorList>
            <person name="Allen J.L."/>
            <person name="Pfeffer B."/>
        </authorList>
    </citation>
    <scope>NUCLEOTIDE SEQUENCE</scope>
    <source>
        <strain evidence="11">Allen 5258</strain>
    </source>
</reference>
<evidence type="ECO:0000256" key="6">
    <source>
        <dbReference type="ARBA" id="ARBA00023010"/>
    </source>
</evidence>